<dbReference type="RefSeq" id="WP_037297539.1">
    <property type="nucleotide sequence ID" value="NZ_ATAX01000015.1"/>
</dbReference>
<dbReference type="Proteomes" id="UP000019365">
    <property type="component" value="Unassembled WGS sequence"/>
</dbReference>
<dbReference type="SUPFAM" id="SSF82171">
    <property type="entry name" value="DPP6 N-terminal domain-like"/>
    <property type="match status" value="1"/>
</dbReference>
<reference evidence="1 2" key="1">
    <citation type="journal article" date="2014" name="PLoS ONE">
        <title>Rumen cellulosomics: divergent fiber-degrading strategies revealed by comparative genome-wide analysis of six ruminococcal strains.</title>
        <authorList>
            <person name="Dassa B."/>
            <person name="Borovok I."/>
            <person name="Ruimy-Israeli V."/>
            <person name="Lamed R."/>
            <person name="Flint H.J."/>
            <person name="Duncan S.H."/>
            <person name="Henrissat B."/>
            <person name="Coutinho P."/>
            <person name="Morrison M."/>
            <person name="Mosoni P."/>
            <person name="Yeoman C.J."/>
            <person name="White B.A."/>
            <person name="Bayer E.A."/>
        </authorList>
    </citation>
    <scope>NUCLEOTIDE SEQUENCE [LARGE SCALE GENOMIC DNA]</scope>
    <source>
        <strain evidence="1 2">007c</strain>
    </source>
</reference>
<proteinExistence type="predicted"/>
<evidence type="ECO:0000313" key="1">
    <source>
        <dbReference type="EMBL" id="EWM54478.1"/>
    </source>
</evidence>
<sequence length="373" mass="40972">MKIAYISENRMYLCSDGKVTELPCERAAKYSDTVNEINRNKEWKHSGRGAEFMGAVEHYEDASKQVHIYGLTSEGDEVIYSARFGEMGAIYRKSTETPKAPEGHIYTGMDRHIGAVSFRDGKIAAAVNGHISVFDERGDYDELTDGPSEEDSPFWSVTDGRLLCSTVGHAISGGTGVSPSSILALDTGAGTIEELFSDEKNDLLKPQNDSDGNYYYISRPYSPPKEKKEPIWKSVLLFPVRLIKAVIGFINAFSIIFGGEPLRKNQQKGDVKTKSKSARELYFEGRLLEAEKNEKENAEAGEKNPGIFPKSRVLVRVSPGGEHKVIKKGVLDYAVCDEGIVCSNGKELLLIGKDGEESVIAKAGFAQALSIIK</sequence>
<comment type="caution">
    <text evidence="1">The sequence shown here is derived from an EMBL/GenBank/DDBJ whole genome shotgun (WGS) entry which is preliminary data.</text>
</comment>
<dbReference type="OrthoDB" id="6702415at2"/>
<name>W7UL17_RUMFL</name>
<dbReference type="PATRIC" id="fig|1341157.4.peg.852"/>
<dbReference type="AlphaFoldDB" id="W7UL17"/>
<dbReference type="eggNOG" id="COG0823">
    <property type="taxonomic scope" value="Bacteria"/>
</dbReference>
<organism evidence="1 2">
    <name type="scientific">Ruminococcus flavefaciens 007c</name>
    <dbReference type="NCBI Taxonomy" id="1341157"/>
    <lineage>
        <taxon>Bacteria</taxon>
        <taxon>Bacillati</taxon>
        <taxon>Bacillota</taxon>
        <taxon>Clostridia</taxon>
        <taxon>Eubacteriales</taxon>
        <taxon>Oscillospiraceae</taxon>
        <taxon>Ruminococcus</taxon>
    </lineage>
</organism>
<evidence type="ECO:0000313" key="2">
    <source>
        <dbReference type="Proteomes" id="UP000019365"/>
    </source>
</evidence>
<dbReference type="EMBL" id="ATAX01000015">
    <property type="protein sequence ID" value="EWM54478.1"/>
    <property type="molecule type" value="Genomic_DNA"/>
</dbReference>
<protein>
    <submittedName>
        <fullName evidence="1">Uncharacterized protein</fullName>
    </submittedName>
</protein>
<gene>
    <name evidence="1" type="ORF">RF007C_01655</name>
</gene>
<keyword evidence="2" id="KW-1185">Reference proteome</keyword>
<accession>W7UL17</accession>